<dbReference type="Proteomes" id="UP000594034">
    <property type="component" value="Chromosome"/>
</dbReference>
<sequence>MESPYHTMNTLFDQLGLPSDDLSIRRFVNSHPLDRGTLLPEAPFWSPSQADFLRDALYNDSDWSTPIDELDRMLRR</sequence>
<protein>
    <submittedName>
        <fullName evidence="1">DUF2789 domain-containing protein</fullName>
    </submittedName>
</protein>
<dbReference type="EMBL" id="CP040449">
    <property type="protein sequence ID" value="QFI56719.1"/>
    <property type="molecule type" value="Genomic_DNA"/>
</dbReference>
<dbReference type="Pfam" id="PF10982">
    <property type="entry name" value="DUF2789"/>
    <property type="match status" value="1"/>
</dbReference>
<organism evidence="1 2">
    <name type="scientific">Aeromonas simiae</name>
    <dbReference type="NCBI Taxonomy" id="218936"/>
    <lineage>
        <taxon>Bacteria</taxon>
        <taxon>Pseudomonadati</taxon>
        <taxon>Pseudomonadota</taxon>
        <taxon>Gammaproteobacteria</taxon>
        <taxon>Aeromonadales</taxon>
        <taxon>Aeromonadaceae</taxon>
        <taxon>Aeromonas</taxon>
    </lineage>
</organism>
<proteinExistence type="predicted"/>
<dbReference type="KEGG" id="asim:FE240_12260"/>
<keyword evidence="2" id="KW-1185">Reference proteome</keyword>
<accession>A0A5J6WZQ7</accession>
<dbReference type="Gene3D" id="1.10.10.1130">
    <property type="entry name" value="Uncharacterised protein PF10982, DUF2789"/>
    <property type="match status" value="1"/>
</dbReference>
<evidence type="ECO:0000313" key="1">
    <source>
        <dbReference type="EMBL" id="QFI56719.1"/>
    </source>
</evidence>
<name>A0A5J6WZQ7_9GAMM</name>
<reference evidence="1 2" key="1">
    <citation type="submission" date="2019-05" db="EMBL/GenBank/DDBJ databases">
        <title>OXA-830, a novel chromosomally encoded expanded-spectrum class D beta-lactamase in Aeromonas simiae.</title>
        <authorList>
            <person name="Zhou W."/>
            <person name="Chen Q."/>
        </authorList>
    </citation>
    <scope>NUCLEOTIDE SEQUENCE [LARGE SCALE GENOMIC DNA]</scope>
    <source>
        <strain evidence="1 2">A6</strain>
    </source>
</reference>
<dbReference type="InterPro" id="IPR038086">
    <property type="entry name" value="DUF2789_sf"/>
</dbReference>
<gene>
    <name evidence="1" type="ORF">FE240_12260</name>
</gene>
<evidence type="ECO:0000313" key="2">
    <source>
        <dbReference type="Proteomes" id="UP000594034"/>
    </source>
</evidence>
<dbReference type="AlphaFoldDB" id="A0A5J6WZQ7"/>
<dbReference type="InterPro" id="IPR021250">
    <property type="entry name" value="DUF2789"/>
</dbReference>